<comment type="caution">
    <text evidence="2">The sequence shown here is derived from an EMBL/GenBank/DDBJ whole genome shotgun (WGS) entry which is preliminary data.</text>
</comment>
<feature type="region of interest" description="Disordered" evidence="1">
    <location>
        <begin position="166"/>
        <end position="190"/>
    </location>
</feature>
<evidence type="ECO:0000256" key="1">
    <source>
        <dbReference type="SAM" id="MobiDB-lite"/>
    </source>
</evidence>
<dbReference type="EMBL" id="NDIQ01000021">
    <property type="protein sequence ID" value="PRT55190.1"/>
    <property type="molecule type" value="Genomic_DNA"/>
</dbReference>
<dbReference type="Proteomes" id="UP000238350">
    <property type="component" value="Unassembled WGS sequence"/>
</dbReference>
<sequence length="190" mass="21095">MGNDGGSVVKRKDLVVKSVREKVDLGDLWSVCSLSGRVLEDPVVSDWQGKLYNKEAVLELLIGERSSDTCDIKSIKDVAELNRTFDSTLWVCPVSRLDIVKEGDGRHVVHIVTCGHCGEREAVVVGEKCVVCGSDASDLTVVPLNPKSLDRVKSRLDHLKQKGLTHSLAKSRKRRRTSQTKSKRLKDYVQ</sequence>
<reference evidence="2 3" key="1">
    <citation type="submission" date="2017-04" db="EMBL/GenBank/DDBJ databases">
        <title>Genome sequencing of [Candida] sorbophila.</title>
        <authorList>
            <person name="Ahn J.O."/>
        </authorList>
    </citation>
    <scope>NUCLEOTIDE SEQUENCE [LARGE SCALE GENOMIC DNA]</scope>
    <source>
        <strain evidence="2 3">DS02</strain>
    </source>
</reference>
<dbReference type="Pfam" id="PF04641">
    <property type="entry name" value="Rtf2"/>
    <property type="match status" value="1"/>
</dbReference>
<name>A0A2T0FJM8_9ASCO</name>
<dbReference type="InterPro" id="IPR006735">
    <property type="entry name" value="Rtf2"/>
</dbReference>
<protein>
    <submittedName>
        <fullName evidence="2">Replication termination factor 2</fullName>
    </submittedName>
</protein>
<feature type="compositionally biased region" description="Basic residues" evidence="1">
    <location>
        <begin position="169"/>
        <end position="184"/>
    </location>
</feature>
<dbReference type="RefSeq" id="XP_024665135.1">
    <property type="nucleotide sequence ID" value="XM_024809367.1"/>
</dbReference>
<dbReference type="AlphaFoldDB" id="A0A2T0FJM8"/>
<dbReference type="GO" id="GO:0006274">
    <property type="term" value="P:DNA replication termination"/>
    <property type="evidence" value="ECO:0007669"/>
    <property type="project" value="TreeGrafter"/>
</dbReference>
<organism evidence="2 3">
    <name type="scientific">Wickerhamiella sorbophila</name>
    <dbReference type="NCBI Taxonomy" id="45607"/>
    <lineage>
        <taxon>Eukaryota</taxon>
        <taxon>Fungi</taxon>
        <taxon>Dikarya</taxon>
        <taxon>Ascomycota</taxon>
        <taxon>Saccharomycotina</taxon>
        <taxon>Dipodascomycetes</taxon>
        <taxon>Dipodascales</taxon>
        <taxon>Trichomonascaceae</taxon>
        <taxon>Wickerhamiella</taxon>
    </lineage>
</organism>
<dbReference type="OrthoDB" id="247013at2759"/>
<gene>
    <name evidence="2" type="ORF">B9G98_02810</name>
</gene>
<dbReference type="GO" id="GO:0005634">
    <property type="term" value="C:nucleus"/>
    <property type="evidence" value="ECO:0007669"/>
    <property type="project" value="TreeGrafter"/>
</dbReference>
<dbReference type="GeneID" id="36516558"/>
<evidence type="ECO:0000313" key="2">
    <source>
        <dbReference type="EMBL" id="PRT55190.1"/>
    </source>
</evidence>
<evidence type="ECO:0000313" key="3">
    <source>
        <dbReference type="Proteomes" id="UP000238350"/>
    </source>
</evidence>
<dbReference type="PANTHER" id="PTHR12775">
    <property type="entry name" value="PROTEIN C20ORF43 HOMOLOG"/>
    <property type="match status" value="1"/>
</dbReference>
<keyword evidence="3" id="KW-1185">Reference proteome</keyword>
<dbReference type="PANTHER" id="PTHR12775:SF0">
    <property type="entry name" value="REPLICATION TERMINATION FACTOR 2"/>
    <property type="match status" value="1"/>
</dbReference>
<proteinExistence type="predicted"/>
<accession>A0A2T0FJM8</accession>